<dbReference type="EMBL" id="GBXM01107802">
    <property type="protein sequence ID" value="JAH00775.1"/>
    <property type="molecule type" value="Transcribed_RNA"/>
</dbReference>
<sequence length="81" mass="8889">MLSVVSLHFKMVEVHEPQAISAMRFHIVAQMAVQAAPSHSLIDSVDKDHLLMAYKGSTERTGGELNCCSAHIQKSPSRLIC</sequence>
<protein>
    <submittedName>
        <fullName evidence="1">Uncharacterized protein</fullName>
    </submittedName>
</protein>
<proteinExistence type="predicted"/>
<dbReference type="AlphaFoldDB" id="A0A0E9P9P6"/>
<reference evidence="1" key="1">
    <citation type="submission" date="2014-11" db="EMBL/GenBank/DDBJ databases">
        <authorList>
            <person name="Amaro Gonzalez C."/>
        </authorList>
    </citation>
    <scope>NUCLEOTIDE SEQUENCE</scope>
</reference>
<name>A0A0E9P9P6_ANGAN</name>
<evidence type="ECO:0000313" key="1">
    <source>
        <dbReference type="EMBL" id="JAH00775.1"/>
    </source>
</evidence>
<reference evidence="1" key="2">
    <citation type="journal article" date="2015" name="Fish Shellfish Immunol.">
        <title>Early steps in the European eel (Anguilla anguilla)-Vibrio vulnificus interaction in the gills: Role of the RtxA13 toxin.</title>
        <authorList>
            <person name="Callol A."/>
            <person name="Pajuelo D."/>
            <person name="Ebbesson L."/>
            <person name="Teles M."/>
            <person name="MacKenzie S."/>
            <person name="Amaro C."/>
        </authorList>
    </citation>
    <scope>NUCLEOTIDE SEQUENCE</scope>
</reference>
<organism evidence="1">
    <name type="scientific">Anguilla anguilla</name>
    <name type="common">European freshwater eel</name>
    <name type="synonym">Muraena anguilla</name>
    <dbReference type="NCBI Taxonomy" id="7936"/>
    <lineage>
        <taxon>Eukaryota</taxon>
        <taxon>Metazoa</taxon>
        <taxon>Chordata</taxon>
        <taxon>Craniata</taxon>
        <taxon>Vertebrata</taxon>
        <taxon>Euteleostomi</taxon>
        <taxon>Actinopterygii</taxon>
        <taxon>Neopterygii</taxon>
        <taxon>Teleostei</taxon>
        <taxon>Anguilliformes</taxon>
        <taxon>Anguillidae</taxon>
        <taxon>Anguilla</taxon>
    </lineage>
</organism>
<accession>A0A0E9P9P6</accession>